<feature type="domain" description="GFO/IDH/MocA-like oxidoreductase" evidence="4">
    <location>
        <begin position="131"/>
        <end position="251"/>
    </location>
</feature>
<dbReference type="Proteomes" id="UP001239167">
    <property type="component" value="Unassembled WGS sequence"/>
</dbReference>
<keyword evidence="5" id="KW-0238">DNA-binding</keyword>
<proteinExistence type="inferred from homology"/>
<keyword evidence="2 5" id="KW-0560">Oxidoreductase</keyword>
<dbReference type="SUPFAM" id="SSF55347">
    <property type="entry name" value="Glyceraldehyde-3-phosphate dehydrogenase-like, C-terminal domain"/>
    <property type="match status" value="1"/>
</dbReference>
<name>A0ABT9Y9D1_9FIRM</name>
<dbReference type="InterPro" id="IPR000683">
    <property type="entry name" value="Gfo/Idh/MocA-like_OxRdtase_N"/>
</dbReference>
<dbReference type="NCBIfam" id="TIGR04380">
    <property type="entry name" value="myo_inos_iolG"/>
    <property type="match status" value="1"/>
</dbReference>
<dbReference type="GO" id="GO:0003677">
    <property type="term" value="F:DNA binding"/>
    <property type="evidence" value="ECO:0007669"/>
    <property type="project" value="UniProtKB-KW"/>
</dbReference>
<organism evidence="5 6">
    <name type="scientific">Pectinatus haikarae</name>
    <dbReference type="NCBI Taxonomy" id="349096"/>
    <lineage>
        <taxon>Bacteria</taxon>
        <taxon>Bacillati</taxon>
        <taxon>Bacillota</taxon>
        <taxon>Negativicutes</taxon>
        <taxon>Selenomonadales</taxon>
        <taxon>Selenomonadaceae</taxon>
        <taxon>Pectinatus</taxon>
    </lineage>
</organism>
<gene>
    <name evidence="5" type="ORF">J2S01_001861</name>
</gene>
<protein>
    <submittedName>
        <fullName evidence="5">Myo-inositol 2-dehydrogenase/D-chiro-inositol 1-dehydrogenase</fullName>
        <ecNumber evidence="5">1.1.1.18</ecNumber>
        <ecNumber evidence="5">1.1.1.369</ecNumber>
    </submittedName>
</protein>
<dbReference type="PANTHER" id="PTHR42840:SF3">
    <property type="entry name" value="BINDING ROSSMANN FOLD OXIDOREDUCTASE, PUTATIVE (AFU_ORTHOLOGUE AFUA_2G10240)-RELATED"/>
    <property type="match status" value="1"/>
</dbReference>
<evidence type="ECO:0000256" key="2">
    <source>
        <dbReference type="ARBA" id="ARBA00023002"/>
    </source>
</evidence>
<evidence type="ECO:0000259" key="4">
    <source>
        <dbReference type="Pfam" id="PF22725"/>
    </source>
</evidence>
<dbReference type="InterPro" id="IPR055170">
    <property type="entry name" value="GFO_IDH_MocA-like_dom"/>
</dbReference>
<comment type="similarity">
    <text evidence="1">Belongs to the Gfo/Idh/MocA family.</text>
</comment>
<dbReference type="PANTHER" id="PTHR42840">
    <property type="entry name" value="NAD(P)-BINDING ROSSMANN-FOLD SUPERFAMILY PROTEIN-RELATED"/>
    <property type="match status" value="1"/>
</dbReference>
<reference evidence="5 6" key="1">
    <citation type="submission" date="2023-07" db="EMBL/GenBank/DDBJ databases">
        <title>Genomic Encyclopedia of Type Strains, Phase IV (KMG-IV): sequencing the most valuable type-strain genomes for metagenomic binning, comparative biology and taxonomic classification.</title>
        <authorList>
            <person name="Goeker M."/>
        </authorList>
    </citation>
    <scope>NUCLEOTIDE SEQUENCE [LARGE SCALE GENOMIC DNA]</scope>
    <source>
        <strain evidence="5 6">DSM 16980</strain>
    </source>
</reference>
<dbReference type="EMBL" id="JAUSUE010000013">
    <property type="protein sequence ID" value="MDQ0204136.1"/>
    <property type="molecule type" value="Genomic_DNA"/>
</dbReference>
<accession>A0ABT9Y9D1</accession>
<dbReference type="Pfam" id="PF01408">
    <property type="entry name" value="GFO_IDH_MocA"/>
    <property type="match status" value="1"/>
</dbReference>
<dbReference type="GO" id="GO:0050112">
    <property type="term" value="F:inositol 2-dehydrogenase (NAD+) activity"/>
    <property type="evidence" value="ECO:0007669"/>
    <property type="project" value="UniProtKB-EC"/>
</dbReference>
<dbReference type="EC" id="1.1.1.18" evidence="5"/>
<dbReference type="RefSeq" id="WP_196605563.1">
    <property type="nucleotide sequence ID" value="NZ_CP116940.1"/>
</dbReference>
<comment type="caution">
    <text evidence="5">The sequence shown here is derived from an EMBL/GenBank/DDBJ whole genome shotgun (WGS) entry which is preliminary data.</text>
</comment>
<dbReference type="InterPro" id="IPR036291">
    <property type="entry name" value="NAD(P)-bd_dom_sf"/>
</dbReference>
<dbReference type="Pfam" id="PF22725">
    <property type="entry name" value="GFO_IDH_MocA_C3"/>
    <property type="match status" value="1"/>
</dbReference>
<dbReference type="Gene3D" id="3.30.360.10">
    <property type="entry name" value="Dihydrodipicolinate Reductase, domain 2"/>
    <property type="match status" value="1"/>
</dbReference>
<dbReference type="EC" id="1.1.1.369" evidence="5"/>
<sequence length="344" mass="37419">MVNIGIIGIGRIGRVHGESITKFVKNAKIKAVADPFLNDNGKKWAASLGIENVYTDYKKILADAEINAVLICSSTDTHSPISIEAINAGKHVFCEKPIDHDVKKIRKVLDTVEKSGLKYQVGFNRRFDHNFRAIKDAVEAGKIGKQQIIKITSRDPEAPPIEYVKVSGGIFLDMTIHDFDMVRYLSGSEVEEVFAVGSVTVDPEIGKAGDIDTAVITMKLANGATAVIDNCRQAVYGYDQRAEVFGTKGAISIGNDSNSSAVISNQDGVLSEKPMYFFLERYMLAYAAEINSFVDAICNDTPTAVNANDGLQPVLIGLAAKKSVEKNRPVSIAEIKKDFSLVLD</sequence>
<keyword evidence="6" id="KW-1185">Reference proteome</keyword>
<evidence type="ECO:0000259" key="3">
    <source>
        <dbReference type="Pfam" id="PF01408"/>
    </source>
</evidence>
<feature type="domain" description="Gfo/Idh/MocA-like oxidoreductase N-terminal" evidence="3">
    <location>
        <begin position="2"/>
        <end position="123"/>
    </location>
</feature>
<evidence type="ECO:0000313" key="6">
    <source>
        <dbReference type="Proteomes" id="UP001239167"/>
    </source>
</evidence>
<dbReference type="InterPro" id="IPR030827">
    <property type="entry name" value="Myo_inos_IolG"/>
</dbReference>
<dbReference type="SUPFAM" id="SSF51735">
    <property type="entry name" value="NAD(P)-binding Rossmann-fold domains"/>
    <property type="match status" value="1"/>
</dbReference>
<dbReference type="Gene3D" id="3.40.50.720">
    <property type="entry name" value="NAD(P)-binding Rossmann-like Domain"/>
    <property type="match status" value="1"/>
</dbReference>
<evidence type="ECO:0000313" key="5">
    <source>
        <dbReference type="EMBL" id="MDQ0204136.1"/>
    </source>
</evidence>
<evidence type="ECO:0000256" key="1">
    <source>
        <dbReference type="ARBA" id="ARBA00010928"/>
    </source>
</evidence>